<feature type="transmembrane region" description="Helical" evidence="23">
    <location>
        <begin position="58"/>
        <end position="84"/>
    </location>
</feature>
<evidence type="ECO:0000256" key="18">
    <source>
        <dbReference type="ARBA" id="ARBA00041418"/>
    </source>
</evidence>
<gene>
    <name evidence="24" type="ORF">JOF54_003320</name>
</gene>
<dbReference type="Proteomes" id="UP000758168">
    <property type="component" value="Unassembled WGS sequence"/>
</dbReference>
<comment type="pathway">
    <text evidence="2">Cell wall biogenesis; peptidoglycan biosynthesis.</text>
</comment>
<feature type="region of interest" description="Disordered" evidence="22">
    <location>
        <begin position="1"/>
        <end position="34"/>
    </location>
</feature>
<feature type="transmembrane region" description="Helical" evidence="23">
    <location>
        <begin position="214"/>
        <end position="230"/>
    </location>
</feature>
<keyword evidence="12" id="KW-0131">Cell cycle</keyword>
<dbReference type="EMBL" id="JAGIOB010000001">
    <property type="protein sequence ID" value="MBP2418398.1"/>
    <property type="molecule type" value="Genomic_DNA"/>
</dbReference>
<keyword evidence="3" id="KW-1003">Cell membrane</keyword>
<evidence type="ECO:0000256" key="14">
    <source>
        <dbReference type="ARBA" id="ARBA00032370"/>
    </source>
</evidence>
<evidence type="ECO:0000256" key="13">
    <source>
        <dbReference type="ARBA" id="ARBA00023316"/>
    </source>
</evidence>
<name>A0ABS4ZBF4_9ACTN</name>
<evidence type="ECO:0000256" key="1">
    <source>
        <dbReference type="ARBA" id="ARBA00004651"/>
    </source>
</evidence>
<evidence type="ECO:0000256" key="9">
    <source>
        <dbReference type="ARBA" id="ARBA00022984"/>
    </source>
</evidence>
<sequence length="440" mass="46499">MTTTVPSRGGAPAPGPTTTRRRSDKREQLAAGPRGGALHETLGWLRAALDRPLTSYHLVLASVSLLLVLGLMMVLSASSVSAYVNFDDSYYYVKRQALFLVAGVVGALVLSRVPVSTLRALSWAAVGLAVVLLTLTYTPLGIERGGNRNWLYLGSEAFSIQPAEFAKLAMIVWGADVLARKQRLLDQPKHLLVPYLPVCGLLILLVVFQGDAGTAVVMAGIVAGVLWIVGAPLRVLGALVGVGALGVVGLFASSPNRMRRLAAFLDPTADLNGANDQSQAGMYAIASGGWWGVGLGASRQKWGSLPEAHTDFIFAVLGEEFGLFGSLVVLGLFLVLGYAGIRIATRSDEPFARYAAGGVTAWFMIQALINLAVVLRLVPIAGVPLPLVSYGGSALLANLLAVGVLLACARREPQARALLAQRPDRHRPRVSTVVGSRAPR</sequence>
<keyword evidence="11 23" id="KW-0472">Membrane</keyword>
<dbReference type="NCBIfam" id="TIGR02614">
    <property type="entry name" value="ftsW"/>
    <property type="match status" value="1"/>
</dbReference>
<dbReference type="PANTHER" id="PTHR30474">
    <property type="entry name" value="CELL CYCLE PROTEIN"/>
    <property type="match status" value="1"/>
</dbReference>
<comment type="caution">
    <text evidence="24">The sequence shown here is derived from an EMBL/GenBank/DDBJ whole genome shotgun (WGS) entry which is preliminary data.</text>
</comment>
<feature type="transmembrane region" description="Helical" evidence="23">
    <location>
        <begin position="160"/>
        <end position="179"/>
    </location>
</feature>
<feature type="transmembrane region" description="Helical" evidence="23">
    <location>
        <begin position="120"/>
        <end position="140"/>
    </location>
</feature>
<dbReference type="InterPro" id="IPR013437">
    <property type="entry name" value="FtsW"/>
</dbReference>
<evidence type="ECO:0000256" key="20">
    <source>
        <dbReference type="ARBA" id="ARBA00049902"/>
    </source>
</evidence>
<dbReference type="RefSeq" id="WP_307804295.1">
    <property type="nucleotide sequence ID" value="NZ_BAAAMH010000002.1"/>
</dbReference>
<evidence type="ECO:0000256" key="4">
    <source>
        <dbReference type="ARBA" id="ARBA00022618"/>
    </source>
</evidence>
<feature type="transmembrane region" description="Helical" evidence="23">
    <location>
        <begin position="351"/>
        <end position="375"/>
    </location>
</feature>
<feature type="transmembrane region" description="Helical" evidence="23">
    <location>
        <begin position="321"/>
        <end position="339"/>
    </location>
</feature>
<organism evidence="24 25">
    <name type="scientific">Microlunatus capsulatus</name>
    <dbReference type="NCBI Taxonomy" id="99117"/>
    <lineage>
        <taxon>Bacteria</taxon>
        <taxon>Bacillati</taxon>
        <taxon>Actinomycetota</taxon>
        <taxon>Actinomycetes</taxon>
        <taxon>Propionibacteriales</taxon>
        <taxon>Propionibacteriaceae</taxon>
        <taxon>Microlunatus</taxon>
    </lineage>
</organism>
<comment type="function">
    <text evidence="21">Peptidoglycan polymerase that is essential for cell division.</text>
</comment>
<proteinExistence type="inferred from homology"/>
<evidence type="ECO:0000256" key="8">
    <source>
        <dbReference type="ARBA" id="ARBA00022960"/>
    </source>
</evidence>
<dbReference type="EC" id="2.4.99.28" evidence="19"/>
<keyword evidence="25" id="KW-1185">Reference proteome</keyword>
<keyword evidence="6" id="KW-0808">Transferase</keyword>
<keyword evidence="4 24" id="KW-0132">Cell division</keyword>
<dbReference type="PROSITE" id="PS00428">
    <property type="entry name" value="FTSW_RODA_SPOVE"/>
    <property type="match status" value="1"/>
</dbReference>
<evidence type="ECO:0000256" key="16">
    <source>
        <dbReference type="ARBA" id="ARBA00038053"/>
    </source>
</evidence>
<evidence type="ECO:0000256" key="10">
    <source>
        <dbReference type="ARBA" id="ARBA00022989"/>
    </source>
</evidence>
<evidence type="ECO:0000256" key="22">
    <source>
        <dbReference type="SAM" id="MobiDB-lite"/>
    </source>
</evidence>
<evidence type="ECO:0000256" key="15">
    <source>
        <dbReference type="ARBA" id="ARBA00033270"/>
    </source>
</evidence>
<comment type="catalytic activity">
    <reaction evidence="20">
        <text>[GlcNAc-(1-&gt;4)-Mur2Ac(oyl-L-Ala-gamma-D-Glu-L-Lys-D-Ala-D-Ala)](n)-di-trans,octa-cis-undecaprenyl diphosphate + beta-D-GlcNAc-(1-&gt;4)-Mur2Ac(oyl-L-Ala-gamma-D-Glu-L-Lys-D-Ala-D-Ala)-di-trans,octa-cis-undecaprenyl diphosphate = [GlcNAc-(1-&gt;4)-Mur2Ac(oyl-L-Ala-gamma-D-Glu-L-Lys-D-Ala-D-Ala)](n+1)-di-trans,octa-cis-undecaprenyl diphosphate + di-trans,octa-cis-undecaprenyl diphosphate + H(+)</text>
        <dbReference type="Rhea" id="RHEA:23708"/>
        <dbReference type="Rhea" id="RHEA-COMP:9602"/>
        <dbReference type="Rhea" id="RHEA-COMP:9603"/>
        <dbReference type="ChEBI" id="CHEBI:15378"/>
        <dbReference type="ChEBI" id="CHEBI:58405"/>
        <dbReference type="ChEBI" id="CHEBI:60033"/>
        <dbReference type="ChEBI" id="CHEBI:78435"/>
        <dbReference type="EC" id="2.4.99.28"/>
    </reaction>
</comment>
<feature type="transmembrane region" description="Helical" evidence="23">
    <location>
        <begin position="96"/>
        <end position="113"/>
    </location>
</feature>
<keyword evidence="5" id="KW-0328">Glycosyltransferase</keyword>
<dbReference type="InterPro" id="IPR018365">
    <property type="entry name" value="Cell_cycle_FtsW-rel_CS"/>
</dbReference>
<evidence type="ECO:0000256" key="19">
    <source>
        <dbReference type="ARBA" id="ARBA00044770"/>
    </source>
</evidence>
<evidence type="ECO:0000256" key="12">
    <source>
        <dbReference type="ARBA" id="ARBA00023306"/>
    </source>
</evidence>
<dbReference type="Pfam" id="PF01098">
    <property type="entry name" value="FTSW_RODA_SPOVE"/>
    <property type="match status" value="1"/>
</dbReference>
<feature type="transmembrane region" description="Helical" evidence="23">
    <location>
        <begin position="387"/>
        <end position="409"/>
    </location>
</feature>
<reference evidence="24 25" key="1">
    <citation type="submission" date="2021-03" db="EMBL/GenBank/DDBJ databases">
        <title>Sequencing the genomes of 1000 actinobacteria strains.</title>
        <authorList>
            <person name="Klenk H.-P."/>
        </authorList>
    </citation>
    <scope>NUCLEOTIDE SEQUENCE [LARGE SCALE GENOMIC DNA]</scope>
    <source>
        <strain evidence="24 25">DSM 12936</strain>
    </source>
</reference>
<feature type="transmembrane region" description="Helical" evidence="23">
    <location>
        <begin position="191"/>
        <end position="208"/>
    </location>
</feature>
<keyword evidence="8" id="KW-0133">Cell shape</keyword>
<evidence type="ECO:0000256" key="23">
    <source>
        <dbReference type="SAM" id="Phobius"/>
    </source>
</evidence>
<comment type="similarity">
    <text evidence="16">Belongs to the SEDS family. FtsW subfamily.</text>
</comment>
<comment type="subcellular location">
    <subcellularLocation>
        <location evidence="1">Cell membrane</location>
        <topology evidence="1">Multi-pass membrane protein</topology>
    </subcellularLocation>
</comment>
<feature type="transmembrane region" description="Helical" evidence="23">
    <location>
        <begin position="235"/>
        <end position="252"/>
    </location>
</feature>
<dbReference type="InterPro" id="IPR001182">
    <property type="entry name" value="FtsW/RodA"/>
</dbReference>
<evidence type="ECO:0000256" key="21">
    <source>
        <dbReference type="ARBA" id="ARBA00049966"/>
    </source>
</evidence>
<protein>
    <recommendedName>
        <fullName evidence="17">Probable peptidoglycan glycosyltransferase FtsW</fullName>
        <ecNumber evidence="19">2.4.99.28</ecNumber>
    </recommendedName>
    <alternativeName>
        <fullName evidence="18">Cell division protein FtsW</fullName>
    </alternativeName>
    <alternativeName>
        <fullName evidence="15">Cell wall polymerase</fullName>
    </alternativeName>
    <alternativeName>
        <fullName evidence="14">Peptidoglycan polymerase</fullName>
    </alternativeName>
</protein>
<evidence type="ECO:0000313" key="25">
    <source>
        <dbReference type="Proteomes" id="UP000758168"/>
    </source>
</evidence>
<evidence type="ECO:0000256" key="5">
    <source>
        <dbReference type="ARBA" id="ARBA00022676"/>
    </source>
</evidence>
<dbReference type="PANTHER" id="PTHR30474:SF2">
    <property type="entry name" value="PEPTIDOGLYCAN GLYCOSYLTRANSFERASE FTSW-RELATED"/>
    <property type="match status" value="1"/>
</dbReference>
<accession>A0ABS4ZBF4</accession>
<evidence type="ECO:0000256" key="11">
    <source>
        <dbReference type="ARBA" id="ARBA00023136"/>
    </source>
</evidence>
<evidence type="ECO:0000313" key="24">
    <source>
        <dbReference type="EMBL" id="MBP2418398.1"/>
    </source>
</evidence>
<keyword evidence="13" id="KW-0961">Cell wall biogenesis/degradation</keyword>
<evidence type="ECO:0000256" key="6">
    <source>
        <dbReference type="ARBA" id="ARBA00022679"/>
    </source>
</evidence>
<keyword evidence="7 23" id="KW-0812">Transmembrane</keyword>
<keyword evidence="9" id="KW-0573">Peptidoglycan synthesis</keyword>
<evidence type="ECO:0000256" key="3">
    <source>
        <dbReference type="ARBA" id="ARBA00022475"/>
    </source>
</evidence>
<keyword evidence="10 23" id="KW-1133">Transmembrane helix</keyword>
<evidence type="ECO:0000256" key="2">
    <source>
        <dbReference type="ARBA" id="ARBA00004752"/>
    </source>
</evidence>
<evidence type="ECO:0000256" key="17">
    <source>
        <dbReference type="ARBA" id="ARBA00041185"/>
    </source>
</evidence>
<dbReference type="GO" id="GO:0051301">
    <property type="term" value="P:cell division"/>
    <property type="evidence" value="ECO:0007669"/>
    <property type="project" value="UniProtKB-KW"/>
</dbReference>
<evidence type="ECO:0000256" key="7">
    <source>
        <dbReference type="ARBA" id="ARBA00022692"/>
    </source>
</evidence>